<evidence type="ECO:0000313" key="2">
    <source>
        <dbReference type="EMBL" id="PWE85082.1"/>
    </source>
</evidence>
<organism evidence="2 3">
    <name type="scientific">Agathobacter rectalis</name>
    <dbReference type="NCBI Taxonomy" id="39491"/>
    <lineage>
        <taxon>Bacteria</taxon>
        <taxon>Bacillati</taxon>
        <taxon>Bacillota</taxon>
        <taxon>Clostridia</taxon>
        <taxon>Lachnospirales</taxon>
        <taxon>Lachnospiraceae</taxon>
        <taxon>Agathobacter</taxon>
    </lineage>
</organism>
<dbReference type="AlphaFoldDB" id="A0A2U2EL81"/>
<feature type="compositionally biased region" description="Gly residues" evidence="1">
    <location>
        <begin position="7"/>
        <end position="28"/>
    </location>
</feature>
<dbReference type="EMBL" id="JRFS01000001">
    <property type="protein sequence ID" value="PWE85082.1"/>
    <property type="molecule type" value="Genomic_DNA"/>
</dbReference>
<dbReference type="Proteomes" id="UP000245905">
    <property type="component" value="Unassembled WGS sequence"/>
</dbReference>
<proteinExistence type="predicted"/>
<evidence type="ECO:0000256" key="1">
    <source>
        <dbReference type="SAM" id="MobiDB-lite"/>
    </source>
</evidence>
<evidence type="ECO:0000313" key="3">
    <source>
        <dbReference type="Proteomes" id="UP000245905"/>
    </source>
</evidence>
<feature type="region of interest" description="Disordered" evidence="1">
    <location>
        <begin position="1"/>
        <end position="30"/>
    </location>
</feature>
<gene>
    <name evidence="2" type="ORF">LD38_00230</name>
</gene>
<protein>
    <submittedName>
        <fullName evidence="2">Keratin</fullName>
    </submittedName>
</protein>
<sequence>MNLQFFGGRGGGSGRGKSSGSSDGGELGGTVAIHRQMEPDEHNRATVERYYMTGNRNVLTSWDEDGNELDHEITIQEPVRLTFKTRAEAEAYARKMKYKYMNL</sequence>
<name>A0A2U2EL81_9FIRM</name>
<reference evidence="2 3" key="1">
    <citation type="submission" date="2014-09" db="EMBL/GenBank/DDBJ databases">
        <title>Butyrate-producing bacteria isolated from human gut.</title>
        <authorList>
            <person name="Zhang Q."/>
            <person name="Zhao L."/>
        </authorList>
    </citation>
    <scope>NUCLEOTIDE SEQUENCE [LARGE SCALE GENOMIC DNA]</scope>
    <source>
        <strain evidence="2 3">R22</strain>
    </source>
</reference>
<dbReference type="RefSeq" id="WP_306742411.1">
    <property type="nucleotide sequence ID" value="NZ_JRFS01000001.1"/>
</dbReference>
<comment type="caution">
    <text evidence="2">The sequence shown here is derived from an EMBL/GenBank/DDBJ whole genome shotgun (WGS) entry which is preliminary data.</text>
</comment>
<accession>A0A2U2EL81</accession>